<reference evidence="18 19" key="1">
    <citation type="journal article" date="2016" name="Genome Announc.">
        <title>First Complete Genome Sequence of a Subdivision 6 Acidobacterium Strain.</title>
        <authorList>
            <person name="Huang S."/>
            <person name="Vieira S."/>
            <person name="Bunk B."/>
            <person name="Riedel T."/>
            <person name="Sproer C."/>
            <person name="Overmann J."/>
        </authorList>
    </citation>
    <scope>NUCLEOTIDE SEQUENCE [LARGE SCALE GENOMIC DNA]</scope>
    <source>
        <strain evidence="19">DSM 100886 HEG_-6_39</strain>
    </source>
</reference>
<dbReference type="NCBIfam" id="TIGR01123">
    <property type="entry name" value="ilvE_II"/>
    <property type="match status" value="1"/>
</dbReference>
<sequence>MSVSASAPVIPVTRTSSPRPHPAEDALGFGKYFADHMLVVDYTEGQGWHDARIVPYGTLALDPAASVLHYGQAMFEGLKAYRLMDGRISLFRPDRNAHRMATGAGRLSIPAIDQSLFVQGIAQLVATDADWVPSAPGTALYIRPTIIATEPFLGVRASRTYTFYVITGPVGAYYAGGLKPVRIWVERERVRAVRGGIGAAKAAANYVASLQVAEQARERGCDQVLWLDAIQHEYVEEVGTMNLCLVIDGTLVTPPLGGSILPGITRDTVLTIARDWEMPVEERLVSMTEVRDAHAKGTLQEVFGVGTAAVVSVVGTLASEDGDIVINGGEPGPVAQKLYDAITRLQYGLDPDPRGWRMVL</sequence>
<comment type="catalytic activity">
    <reaction evidence="15">
        <text>L-leucine + 2-oxoglutarate = 4-methyl-2-oxopentanoate + L-glutamate</text>
        <dbReference type="Rhea" id="RHEA:18321"/>
        <dbReference type="ChEBI" id="CHEBI:16810"/>
        <dbReference type="ChEBI" id="CHEBI:17865"/>
        <dbReference type="ChEBI" id="CHEBI:29985"/>
        <dbReference type="ChEBI" id="CHEBI:57427"/>
        <dbReference type="EC" id="2.6.1.42"/>
    </reaction>
</comment>
<comment type="catalytic activity">
    <reaction evidence="14">
        <text>L-isoleucine + 2-oxoglutarate = (S)-3-methyl-2-oxopentanoate + L-glutamate</text>
        <dbReference type="Rhea" id="RHEA:24801"/>
        <dbReference type="ChEBI" id="CHEBI:16810"/>
        <dbReference type="ChEBI" id="CHEBI:29985"/>
        <dbReference type="ChEBI" id="CHEBI:35146"/>
        <dbReference type="ChEBI" id="CHEBI:58045"/>
        <dbReference type="EC" id="2.6.1.42"/>
    </reaction>
</comment>
<evidence type="ECO:0000313" key="19">
    <source>
        <dbReference type="Proteomes" id="UP000076079"/>
    </source>
</evidence>
<evidence type="ECO:0000256" key="16">
    <source>
        <dbReference type="PIRSR" id="PIRSR006468-1"/>
    </source>
</evidence>
<keyword evidence="8 18" id="KW-0032">Aminotransferase</keyword>
<keyword evidence="9" id="KW-0028">Amino-acid biosynthesis</keyword>
<comment type="function">
    <text evidence="2">Acts on leucine, isoleucine and valine.</text>
</comment>
<dbReference type="PANTHER" id="PTHR11825">
    <property type="entry name" value="SUBGROUP IIII AMINOTRANSFERASE"/>
    <property type="match status" value="1"/>
</dbReference>
<evidence type="ECO:0000256" key="1">
    <source>
        <dbReference type="ARBA" id="ARBA00001933"/>
    </source>
</evidence>
<keyword evidence="19" id="KW-1185">Reference proteome</keyword>
<dbReference type="AlphaFoldDB" id="A0A143PUT9"/>
<evidence type="ECO:0000256" key="2">
    <source>
        <dbReference type="ARBA" id="ARBA00003109"/>
    </source>
</evidence>
<proteinExistence type="inferred from homology"/>
<dbReference type="UniPathway" id="UPA00047">
    <property type="reaction ID" value="UER00058"/>
</dbReference>
<dbReference type="STRING" id="1855912.LuPra_05710"/>
<dbReference type="GO" id="GO:0009098">
    <property type="term" value="P:L-leucine biosynthetic process"/>
    <property type="evidence" value="ECO:0007669"/>
    <property type="project" value="UniProtKB-UniPathway"/>
</dbReference>
<evidence type="ECO:0000256" key="13">
    <source>
        <dbReference type="ARBA" id="ARBA00048212"/>
    </source>
</evidence>
<dbReference type="OrthoDB" id="9805628at2"/>
<keyword evidence="10 18" id="KW-0808">Transferase</keyword>
<keyword evidence="12" id="KW-0100">Branched-chain amino acid biosynthesis</keyword>
<comment type="catalytic activity">
    <reaction evidence="13">
        <text>L-valine + 2-oxoglutarate = 3-methyl-2-oxobutanoate + L-glutamate</text>
        <dbReference type="Rhea" id="RHEA:24813"/>
        <dbReference type="ChEBI" id="CHEBI:11851"/>
        <dbReference type="ChEBI" id="CHEBI:16810"/>
        <dbReference type="ChEBI" id="CHEBI:29985"/>
        <dbReference type="ChEBI" id="CHEBI:57762"/>
        <dbReference type="EC" id="2.6.1.42"/>
    </reaction>
</comment>
<dbReference type="GO" id="GO:0009099">
    <property type="term" value="P:L-valine biosynthetic process"/>
    <property type="evidence" value="ECO:0007669"/>
    <property type="project" value="UniProtKB-UniPathway"/>
</dbReference>
<evidence type="ECO:0000256" key="3">
    <source>
        <dbReference type="ARBA" id="ARBA00004824"/>
    </source>
</evidence>
<dbReference type="GO" id="GO:0052654">
    <property type="term" value="F:L-leucine-2-oxoglutarate transaminase activity"/>
    <property type="evidence" value="ECO:0007669"/>
    <property type="project" value="RHEA"/>
</dbReference>
<evidence type="ECO:0000256" key="15">
    <source>
        <dbReference type="ARBA" id="ARBA00049229"/>
    </source>
</evidence>
<feature type="region of interest" description="Disordered" evidence="17">
    <location>
        <begin position="1"/>
        <end position="23"/>
    </location>
</feature>
<dbReference type="RefSeq" id="WP_110173891.1">
    <property type="nucleotide sequence ID" value="NZ_CP015136.1"/>
</dbReference>
<feature type="modified residue" description="N6-(pyridoxal phosphate)lysine" evidence="16">
    <location>
        <position position="201"/>
    </location>
</feature>
<dbReference type="GO" id="GO:0052656">
    <property type="term" value="F:L-isoleucine-2-oxoglutarate transaminase activity"/>
    <property type="evidence" value="ECO:0007669"/>
    <property type="project" value="RHEA"/>
</dbReference>
<evidence type="ECO:0000256" key="14">
    <source>
        <dbReference type="ARBA" id="ARBA00048798"/>
    </source>
</evidence>
<organism evidence="18 19">
    <name type="scientific">Luteitalea pratensis</name>
    <dbReference type="NCBI Taxonomy" id="1855912"/>
    <lineage>
        <taxon>Bacteria</taxon>
        <taxon>Pseudomonadati</taxon>
        <taxon>Acidobacteriota</taxon>
        <taxon>Vicinamibacteria</taxon>
        <taxon>Vicinamibacterales</taxon>
        <taxon>Vicinamibacteraceae</taxon>
        <taxon>Luteitalea</taxon>
    </lineage>
</organism>
<dbReference type="EC" id="2.6.1.42" evidence="7"/>
<dbReference type="GO" id="GO:0009097">
    <property type="term" value="P:isoleucine biosynthetic process"/>
    <property type="evidence" value="ECO:0007669"/>
    <property type="project" value="UniProtKB-UniPathway"/>
</dbReference>
<dbReference type="InterPro" id="IPR036038">
    <property type="entry name" value="Aminotransferase-like"/>
</dbReference>
<dbReference type="Gene3D" id="3.20.10.10">
    <property type="entry name" value="D-amino Acid Aminotransferase, subunit A, domain 2"/>
    <property type="match status" value="1"/>
</dbReference>
<name>A0A143PUT9_LUTPR</name>
<evidence type="ECO:0000256" key="6">
    <source>
        <dbReference type="ARBA" id="ARBA00009320"/>
    </source>
</evidence>
<comment type="cofactor">
    <cofactor evidence="1">
        <name>pyridoxal 5'-phosphate</name>
        <dbReference type="ChEBI" id="CHEBI:597326"/>
    </cofactor>
</comment>
<accession>A0A143PUT9</accession>
<evidence type="ECO:0000313" key="18">
    <source>
        <dbReference type="EMBL" id="AMY12435.1"/>
    </source>
</evidence>
<dbReference type="InterPro" id="IPR043132">
    <property type="entry name" value="BCAT-like_C"/>
</dbReference>
<dbReference type="PIRSF" id="PIRSF006468">
    <property type="entry name" value="BCAT1"/>
    <property type="match status" value="1"/>
</dbReference>
<dbReference type="InterPro" id="IPR005786">
    <property type="entry name" value="B_amino_transII"/>
</dbReference>
<comment type="pathway">
    <text evidence="4">Amino-acid biosynthesis; L-valine biosynthesis; L-valine from pyruvate: step 4/4.</text>
</comment>
<dbReference type="UniPathway" id="UPA00049">
    <property type="reaction ID" value="UER00062"/>
</dbReference>
<protein>
    <recommendedName>
        <fullName evidence="7">branched-chain-amino-acid transaminase</fullName>
        <ecNumber evidence="7">2.6.1.42</ecNumber>
    </recommendedName>
</protein>
<dbReference type="PATRIC" id="fig|1813736.3.peg.5998"/>
<dbReference type="PANTHER" id="PTHR11825:SF44">
    <property type="entry name" value="BRANCHED-CHAIN-AMINO-ACID AMINOTRANSFERASE"/>
    <property type="match status" value="1"/>
</dbReference>
<dbReference type="NCBIfam" id="NF009897">
    <property type="entry name" value="PRK13357.1"/>
    <property type="match status" value="1"/>
</dbReference>
<dbReference type="CDD" id="cd01557">
    <property type="entry name" value="BCAT_beta_family"/>
    <property type="match status" value="1"/>
</dbReference>
<evidence type="ECO:0000256" key="8">
    <source>
        <dbReference type="ARBA" id="ARBA00022576"/>
    </source>
</evidence>
<dbReference type="Pfam" id="PF01063">
    <property type="entry name" value="Aminotran_4"/>
    <property type="match status" value="1"/>
</dbReference>
<comment type="pathway">
    <text evidence="3">Amino-acid biosynthesis; L-isoleucine biosynthesis; L-isoleucine from 2-oxobutanoate: step 4/4.</text>
</comment>
<dbReference type="InterPro" id="IPR043131">
    <property type="entry name" value="BCAT-like_N"/>
</dbReference>
<evidence type="ECO:0000256" key="17">
    <source>
        <dbReference type="SAM" id="MobiDB-lite"/>
    </source>
</evidence>
<reference evidence="19" key="2">
    <citation type="submission" date="2016-04" db="EMBL/GenBank/DDBJ databases">
        <title>First Complete Genome Sequence of a Subdivision 6 Acidobacterium.</title>
        <authorList>
            <person name="Huang S."/>
            <person name="Vieira S."/>
            <person name="Bunk B."/>
            <person name="Riedel T."/>
            <person name="Sproeer C."/>
            <person name="Overmann J."/>
        </authorList>
    </citation>
    <scope>NUCLEOTIDE SEQUENCE [LARGE SCALE GENOMIC DNA]</scope>
    <source>
        <strain evidence="19">DSM 100886 HEG_-6_39</strain>
    </source>
</reference>
<comment type="similarity">
    <text evidence="6">Belongs to the class-IV pyridoxal-phosphate-dependent aminotransferase family.</text>
</comment>
<evidence type="ECO:0000256" key="12">
    <source>
        <dbReference type="ARBA" id="ARBA00023304"/>
    </source>
</evidence>
<dbReference type="InterPro" id="IPR033939">
    <property type="entry name" value="BCAT_family"/>
</dbReference>
<evidence type="ECO:0000256" key="11">
    <source>
        <dbReference type="ARBA" id="ARBA00022898"/>
    </source>
</evidence>
<evidence type="ECO:0000256" key="5">
    <source>
        <dbReference type="ARBA" id="ARBA00005072"/>
    </source>
</evidence>
<dbReference type="Gene3D" id="3.30.470.10">
    <property type="match status" value="1"/>
</dbReference>
<dbReference type="GO" id="GO:0052655">
    <property type="term" value="F:L-valine-2-oxoglutarate transaminase activity"/>
    <property type="evidence" value="ECO:0007669"/>
    <property type="project" value="RHEA"/>
</dbReference>
<dbReference type="SUPFAM" id="SSF56752">
    <property type="entry name" value="D-aminoacid aminotransferase-like PLP-dependent enzymes"/>
    <property type="match status" value="1"/>
</dbReference>
<dbReference type="Proteomes" id="UP000076079">
    <property type="component" value="Chromosome"/>
</dbReference>
<evidence type="ECO:0000256" key="9">
    <source>
        <dbReference type="ARBA" id="ARBA00022605"/>
    </source>
</evidence>
<evidence type="ECO:0000256" key="7">
    <source>
        <dbReference type="ARBA" id="ARBA00013053"/>
    </source>
</evidence>
<dbReference type="InterPro" id="IPR001544">
    <property type="entry name" value="Aminotrans_IV"/>
</dbReference>
<gene>
    <name evidence="18" type="primary">ilvK</name>
    <name evidence="18" type="ORF">LuPra_05710</name>
</gene>
<dbReference type="KEGG" id="abac:LuPra_05710"/>
<keyword evidence="11" id="KW-0663">Pyridoxal phosphate</keyword>
<evidence type="ECO:0000256" key="10">
    <source>
        <dbReference type="ARBA" id="ARBA00022679"/>
    </source>
</evidence>
<dbReference type="UniPathway" id="UPA00048">
    <property type="reaction ID" value="UER00073"/>
</dbReference>
<comment type="pathway">
    <text evidence="5">Amino-acid biosynthesis; L-leucine biosynthesis; L-leucine from 3-methyl-2-oxobutanoate: step 4/4.</text>
</comment>
<dbReference type="EMBL" id="CP015136">
    <property type="protein sequence ID" value="AMY12435.1"/>
    <property type="molecule type" value="Genomic_DNA"/>
</dbReference>
<evidence type="ECO:0000256" key="4">
    <source>
        <dbReference type="ARBA" id="ARBA00004931"/>
    </source>
</evidence>